<dbReference type="InterPro" id="IPR007431">
    <property type="entry name" value="ACP_PD"/>
</dbReference>
<proteinExistence type="predicted"/>
<evidence type="ECO:0000256" key="3">
    <source>
        <dbReference type="ARBA" id="ARBA00023098"/>
    </source>
</evidence>
<protein>
    <submittedName>
        <fullName evidence="4">ACP phosphodiesterase</fullName>
    </submittedName>
</protein>
<keyword evidence="1" id="KW-0444">Lipid biosynthesis</keyword>
<gene>
    <name evidence="4" type="ORF">RF679_07495</name>
</gene>
<evidence type="ECO:0000313" key="5">
    <source>
        <dbReference type="Proteomes" id="UP001181355"/>
    </source>
</evidence>
<accession>A0ABY9RLM8</accession>
<keyword evidence="3" id="KW-0443">Lipid metabolism</keyword>
<name>A0ABY9RLM8_9BURK</name>
<dbReference type="Pfam" id="PF04336">
    <property type="entry name" value="ACP_PD"/>
    <property type="match status" value="1"/>
</dbReference>
<dbReference type="RefSeq" id="WP_309483595.1">
    <property type="nucleotide sequence ID" value="NZ_CP133720.1"/>
</dbReference>
<dbReference type="Proteomes" id="UP001181355">
    <property type="component" value="Chromosome"/>
</dbReference>
<keyword evidence="2" id="KW-0378">Hydrolase</keyword>
<dbReference type="PIRSF" id="PIRSF011489">
    <property type="entry name" value="DUF479"/>
    <property type="match status" value="1"/>
</dbReference>
<dbReference type="EMBL" id="CP133720">
    <property type="protein sequence ID" value="WMW82118.1"/>
    <property type="molecule type" value="Genomic_DNA"/>
</dbReference>
<organism evidence="4 5">
    <name type="scientific">Undibacterium cyanobacteriorum</name>
    <dbReference type="NCBI Taxonomy" id="3073561"/>
    <lineage>
        <taxon>Bacteria</taxon>
        <taxon>Pseudomonadati</taxon>
        <taxon>Pseudomonadota</taxon>
        <taxon>Betaproteobacteria</taxon>
        <taxon>Burkholderiales</taxon>
        <taxon>Oxalobacteraceae</taxon>
        <taxon>Undibacterium</taxon>
    </lineage>
</organism>
<evidence type="ECO:0000256" key="1">
    <source>
        <dbReference type="ARBA" id="ARBA00022516"/>
    </source>
</evidence>
<keyword evidence="5" id="KW-1185">Reference proteome</keyword>
<reference evidence="4" key="1">
    <citation type="submission" date="2023-09" db="EMBL/GenBank/DDBJ databases">
        <title>Undibacterium sp. 20NA77.5 isolated from freshwater.</title>
        <authorList>
            <person name="Le V."/>
            <person name="Ko S.-R."/>
            <person name="Ahn C.-Y."/>
            <person name="Oh H.-M."/>
        </authorList>
    </citation>
    <scope>NUCLEOTIDE SEQUENCE</scope>
    <source>
        <strain evidence="4">20NA77.5</strain>
    </source>
</reference>
<dbReference type="PANTHER" id="PTHR38764:SF1">
    <property type="entry name" value="ACYL CARRIER PROTEIN PHOSPHODIESTERASE"/>
    <property type="match status" value="1"/>
</dbReference>
<sequence>MNYLAHIYLAKHSAEAQFGALLGDFLRPGQDQHLPLETRIEIQLHRRIDSFTDQHPLNFRARALFGEGRRRYAGIVLDVFYDHVLAKHWEHICTLDFDDFVEQFYVALMKQAPHFPDSLSYAAPRMREQDWIRSYRDLQGFELTIQRMSRRLSRNADLLLAGIDDVRQHYHTLTQYFFEFFPELESFAREERVRIQSQFSAS</sequence>
<dbReference type="PANTHER" id="PTHR38764">
    <property type="entry name" value="ACYL CARRIER PROTEIN PHOSPHODIESTERASE"/>
    <property type="match status" value="1"/>
</dbReference>
<evidence type="ECO:0000313" key="4">
    <source>
        <dbReference type="EMBL" id="WMW82118.1"/>
    </source>
</evidence>
<evidence type="ECO:0000256" key="2">
    <source>
        <dbReference type="ARBA" id="ARBA00022801"/>
    </source>
</evidence>